<feature type="region of interest" description="Disordered" evidence="1">
    <location>
        <begin position="1"/>
        <end position="20"/>
    </location>
</feature>
<protein>
    <submittedName>
        <fullName evidence="3">LuxR C-terminal-related transcriptional regulator</fullName>
    </submittedName>
</protein>
<gene>
    <name evidence="3" type="ORF">QWJ38_01610</name>
</gene>
<sequence>MPGFESLTAPPAPSGRPERRQAASLSSHWLSLVLEELDYGVLLLNAAGRVLHCNLAARRSLDAHHPLQLAGAQLRAADAKDAAQLADALRGAEQDGRRCLLRLGEGAERCSVVVVPLNRDVEQAAVLLVLERRQLCGELAAQWFALRHGLTPTETEVLKALSSGARPTDVAERQGVAISTVRTQIQSIRAKSGADSIGELLRQLAMLPPLMSALRMDFS</sequence>
<keyword evidence="4" id="KW-1185">Reference proteome</keyword>
<proteinExistence type="predicted"/>
<evidence type="ECO:0000313" key="3">
    <source>
        <dbReference type="EMBL" id="MDN3918964.1"/>
    </source>
</evidence>
<dbReference type="PRINTS" id="PR00038">
    <property type="entry name" value="HTHLUXR"/>
</dbReference>
<dbReference type="EMBL" id="JAUHHC010000001">
    <property type="protein sequence ID" value="MDN3918964.1"/>
    <property type="molecule type" value="Genomic_DNA"/>
</dbReference>
<comment type="caution">
    <text evidence="3">The sequence shown here is derived from an EMBL/GenBank/DDBJ whole genome shotgun (WGS) entry which is preliminary data.</text>
</comment>
<dbReference type="InterPro" id="IPR000792">
    <property type="entry name" value="Tscrpt_reg_LuxR_C"/>
</dbReference>
<dbReference type="Gene3D" id="1.10.10.10">
    <property type="entry name" value="Winged helix-like DNA-binding domain superfamily/Winged helix DNA-binding domain"/>
    <property type="match status" value="1"/>
</dbReference>
<dbReference type="SMART" id="SM00421">
    <property type="entry name" value="HTH_LUXR"/>
    <property type="match status" value="1"/>
</dbReference>
<dbReference type="Proteomes" id="UP001228044">
    <property type="component" value="Unassembled WGS sequence"/>
</dbReference>
<evidence type="ECO:0000313" key="4">
    <source>
        <dbReference type="Proteomes" id="UP001228044"/>
    </source>
</evidence>
<organism evidence="3 4">
    <name type="scientific">Roseateles violae</name>
    <dbReference type="NCBI Taxonomy" id="3058042"/>
    <lineage>
        <taxon>Bacteria</taxon>
        <taxon>Pseudomonadati</taxon>
        <taxon>Pseudomonadota</taxon>
        <taxon>Betaproteobacteria</taxon>
        <taxon>Burkholderiales</taxon>
        <taxon>Sphaerotilaceae</taxon>
        <taxon>Roseateles</taxon>
    </lineage>
</organism>
<accession>A0ABT8DPU6</accession>
<feature type="domain" description="HTH luxR-type" evidence="2">
    <location>
        <begin position="147"/>
        <end position="204"/>
    </location>
</feature>
<reference evidence="3 4" key="1">
    <citation type="submission" date="2023-06" db="EMBL/GenBank/DDBJ databases">
        <title>Pelomonas sp. PFR6 16S ribosomal RNA gene Genome sequencing and assembly.</title>
        <authorList>
            <person name="Woo H."/>
        </authorList>
    </citation>
    <scope>NUCLEOTIDE SEQUENCE [LARGE SCALE GENOMIC DNA]</scope>
    <source>
        <strain evidence="3 4">PFR6</strain>
    </source>
</reference>
<evidence type="ECO:0000256" key="1">
    <source>
        <dbReference type="SAM" id="MobiDB-lite"/>
    </source>
</evidence>
<dbReference type="SUPFAM" id="SSF46894">
    <property type="entry name" value="C-terminal effector domain of the bipartite response regulators"/>
    <property type="match status" value="1"/>
</dbReference>
<name>A0ABT8DPU6_9BURK</name>
<dbReference type="RefSeq" id="WP_290357289.1">
    <property type="nucleotide sequence ID" value="NZ_JAUHHC010000001.1"/>
</dbReference>
<dbReference type="InterPro" id="IPR016032">
    <property type="entry name" value="Sig_transdc_resp-reg_C-effctor"/>
</dbReference>
<evidence type="ECO:0000259" key="2">
    <source>
        <dbReference type="SMART" id="SM00421"/>
    </source>
</evidence>
<dbReference type="InterPro" id="IPR036388">
    <property type="entry name" value="WH-like_DNA-bd_sf"/>
</dbReference>